<accession>A0ABQ9X283</accession>
<sequence length="156" mass="17652">MDFPEQPEPSSSPGGFTEPTAFEESHVAQVYDFIAPHFSGTRYKPWPQIVAFLQTFQPYAFIADVGCGNGKYEGCNETAVMHGSDLSPELLKFAQQRGMQCIVSTNLNLPYRSQSMVSHSFGQILRLRMDLSRLQSFITLTLLIAESLLFEKWQDY</sequence>
<dbReference type="Gene3D" id="3.40.50.150">
    <property type="entry name" value="Vaccinia Virus protein VP39"/>
    <property type="match status" value="1"/>
</dbReference>
<dbReference type="SUPFAM" id="SSF53335">
    <property type="entry name" value="S-adenosyl-L-methionine-dependent methyltransferases"/>
    <property type="match status" value="1"/>
</dbReference>
<protein>
    <submittedName>
        <fullName evidence="3">S-adenosyl-L-methionine-dependent methyltransferase</fullName>
    </submittedName>
</protein>
<dbReference type="Proteomes" id="UP001281761">
    <property type="component" value="Unassembled WGS sequence"/>
</dbReference>
<name>A0ABQ9X283_9EUKA</name>
<evidence type="ECO:0000313" key="3">
    <source>
        <dbReference type="EMBL" id="KAK2945887.1"/>
    </source>
</evidence>
<keyword evidence="2" id="KW-0808">Transferase</keyword>
<organism evidence="3 4">
    <name type="scientific">Blattamonas nauphoetae</name>
    <dbReference type="NCBI Taxonomy" id="2049346"/>
    <lineage>
        <taxon>Eukaryota</taxon>
        <taxon>Metamonada</taxon>
        <taxon>Preaxostyla</taxon>
        <taxon>Oxymonadida</taxon>
        <taxon>Blattamonas</taxon>
    </lineage>
</organism>
<gene>
    <name evidence="3" type="ORF">BLNAU_19183</name>
</gene>
<reference evidence="3 4" key="1">
    <citation type="journal article" date="2022" name="bioRxiv">
        <title>Genomics of Preaxostyla Flagellates Illuminates Evolutionary Transitions and the Path Towards Mitochondrial Loss.</title>
        <authorList>
            <person name="Novak L.V.F."/>
            <person name="Treitli S.C."/>
            <person name="Pyrih J."/>
            <person name="Halakuc P."/>
            <person name="Pipaliya S.V."/>
            <person name="Vacek V."/>
            <person name="Brzon O."/>
            <person name="Soukal P."/>
            <person name="Eme L."/>
            <person name="Dacks J.B."/>
            <person name="Karnkowska A."/>
            <person name="Elias M."/>
            <person name="Hampl V."/>
        </authorList>
    </citation>
    <scope>NUCLEOTIDE SEQUENCE [LARGE SCALE GENOMIC DNA]</scope>
    <source>
        <strain evidence="3">NAU3</strain>
        <tissue evidence="3">Gut</tissue>
    </source>
</reference>
<keyword evidence="1 3" id="KW-0489">Methyltransferase</keyword>
<dbReference type="InterPro" id="IPR051422">
    <property type="entry name" value="AlkB_tRNA_MeTrf/Diox"/>
</dbReference>
<proteinExistence type="predicted"/>
<keyword evidence="4" id="KW-1185">Reference proteome</keyword>
<dbReference type="PANTHER" id="PTHR13069">
    <property type="entry name" value="ALKYLATED DNA REPAIR PROTEIN ALKB HOMOLOG 8"/>
    <property type="match status" value="1"/>
</dbReference>
<evidence type="ECO:0000313" key="4">
    <source>
        <dbReference type="Proteomes" id="UP001281761"/>
    </source>
</evidence>
<evidence type="ECO:0000256" key="1">
    <source>
        <dbReference type="ARBA" id="ARBA00022603"/>
    </source>
</evidence>
<dbReference type="EMBL" id="JARBJD010000244">
    <property type="protein sequence ID" value="KAK2945887.1"/>
    <property type="molecule type" value="Genomic_DNA"/>
</dbReference>
<dbReference type="GO" id="GO:0032259">
    <property type="term" value="P:methylation"/>
    <property type="evidence" value="ECO:0007669"/>
    <property type="project" value="UniProtKB-KW"/>
</dbReference>
<dbReference type="InterPro" id="IPR029063">
    <property type="entry name" value="SAM-dependent_MTases_sf"/>
</dbReference>
<comment type="caution">
    <text evidence="3">The sequence shown here is derived from an EMBL/GenBank/DDBJ whole genome shotgun (WGS) entry which is preliminary data.</text>
</comment>
<evidence type="ECO:0000256" key="2">
    <source>
        <dbReference type="ARBA" id="ARBA00022679"/>
    </source>
</evidence>
<dbReference type="GO" id="GO:0008168">
    <property type="term" value="F:methyltransferase activity"/>
    <property type="evidence" value="ECO:0007669"/>
    <property type="project" value="UniProtKB-KW"/>
</dbReference>
<dbReference type="PANTHER" id="PTHR13069:SF21">
    <property type="entry name" value="ALKYLATED DNA REPAIR PROTEIN ALKB HOMOLOG 8"/>
    <property type="match status" value="1"/>
</dbReference>